<dbReference type="Pfam" id="PF25967">
    <property type="entry name" value="RND-MFP_C"/>
    <property type="match status" value="1"/>
</dbReference>
<dbReference type="EMBL" id="CP039543">
    <property type="protein sequence ID" value="QJT10984.1"/>
    <property type="molecule type" value="Genomic_DNA"/>
</dbReference>
<reference evidence="6 9" key="2">
    <citation type="submission" date="2019-04" db="EMBL/GenBank/DDBJ databases">
        <title>Isolation and culture of sulfate reducing bacteria from the cold seep of the South China Sea.</title>
        <authorList>
            <person name="Sun C."/>
            <person name="Liu R."/>
        </authorList>
    </citation>
    <scope>NUCLEOTIDE SEQUENCE [LARGE SCALE GENOMIC DNA]</scope>
    <source>
        <strain evidence="6 9">CS1</strain>
    </source>
</reference>
<dbReference type="Proteomes" id="UP000503251">
    <property type="component" value="Chromosome"/>
</dbReference>
<name>A0A6P1ZBM2_9BACT</name>
<dbReference type="InterPro" id="IPR058627">
    <property type="entry name" value="MdtA-like_C"/>
</dbReference>
<dbReference type="InterPro" id="IPR058647">
    <property type="entry name" value="BSH_CzcB-like"/>
</dbReference>
<evidence type="ECO:0000313" key="9">
    <source>
        <dbReference type="Proteomes" id="UP000503251"/>
    </source>
</evidence>
<evidence type="ECO:0000259" key="4">
    <source>
        <dbReference type="Pfam" id="PF25967"/>
    </source>
</evidence>
<dbReference type="Pfam" id="PF25973">
    <property type="entry name" value="BSH_CzcB"/>
    <property type="match status" value="1"/>
</dbReference>
<evidence type="ECO:0000259" key="3">
    <source>
        <dbReference type="Pfam" id="PF25954"/>
    </source>
</evidence>
<dbReference type="Gene3D" id="1.10.287.470">
    <property type="entry name" value="Helix hairpin bin"/>
    <property type="match status" value="1"/>
</dbReference>
<dbReference type="AlphaFoldDB" id="A0A6P1ZBM2"/>
<protein>
    <submittedName>
        <fullName evidence="6">Efflux RND transporter periplasmic adaptor subunit</fullName>
    </submittedName>
</protein>
<dbReference type="EMBL" id="QMIF01000016">
    <property type="protein sequence ID" value="TVM31397.1"/>
    <property type="molecule type" value="Genomic_DNA"/>
</dbReference>
<dbReference type="InterPro" id="IPR006143">
    <property type="entry name" value="RND_pump_MFP"/>
</dbReference>
<dbReference type="PANTHER" id="PTHR30469">
    <property type="entry name" value="MULTIDRUG RESISTANCE PROTEIN MDTA"/>
    <property type="match status" value="1"/>
</dbReference>
<keyword evidence="2" id="KW-0175">Coiled coil</keyword>
<feature type="domain" description="CzcB-like barrel-sandwich hybrid" evidence="5">
    <location>
        <begin position="77"/>
        <end position="196"/>
    </location>
</feature>
<reference evidence="7 8" key="1">
    <citation type="submission" date="2018-06" db="EMBL/GenBank/DDBJ databases">
        <title>Complete genome of Desulfovibrio marinus P48SEP.</title>
        <authorList>
            <person name="Crispim J.S."/>
            <person name="Vidigal P.M.P."/>
            <person name="Silva L.C.F."/>
            <person name="Araujo L.C."/>
            <person name="Laguardia C.N."/>
            <person name="Dias R.S."/>
            <person name="Sousa M.P."/>
            <person name="Paula S.O."/>
            <person name="Silva C."/>
        </authorList>
    </citation>
    <scope>NUCLEOTIDE SEQUENCE [LARGE SCALE GENOMIC DNA]</scope>
    <source>
        <strain evidence="7 8">P48SEP</strain>
    </source>
</reference>
<evidence type="ECO:0000256" key="1">
    <source>
        <dbReference type="ARBA" id="ARBA00009477"/>
    </source>
</evidence>
<dbReference type="PANTHER" id="PTHR30469:SF20">
    <property type="entry name" value="EFFLUX RND TRANSPORTER PERIPLASMIC ADAPTOR SUBUNIT"/>
    <property type="match status" value="1"/>
</dbReference>
<evidence type="ECO:0000259" key="5">
    <source>
        <dbReference type="Pfam" id="PF25973"/>
    </source>
</evidence>
<dbReference type="Pfam" id="PF25954">
    <property type="entry name" value="Beta-barrel_RND_2"/>
    <property type="match status" value="1"/>
</dbReference>
<sequence length="370" mass="40041">MKKKTLLISLLCAVVAGGGVLFWSGVPQKAFGQQNQAQAATTCARPVPTAKIQPAPDANLREFPATVQAARRVDLSFSVSGVLIELHGKAGSVVTKGEVIARLDPRDYQNALDSAQARYDEARQNLMRTRTLRSQSVTTESELDSAEATYETAEAELRTRRKALEDTVMVAPFNGVVARRYVENHEHIQENTEVLSLQSIDNIEVSFQVPERLVAQWGNVALDTVQVRFEADADTWREAKVREVSAEADAVTRTYEVVAGVDAPEKLKMLSGMTAVARLLLPASSGKDVAVLAPMTAVFGGSDGESYVWVIDDNQAPPVKTRVELGGMRDEGVEVLSGLEPGQRVAVAGVHSLSEEMVVRPMRAGSEGLE</sequence>
<evidence type="ECO:0000313" key="7">
    <source>
        <dbReference type="EMBL" id="TVM31397.1"/>
    </source>
</evidence>
<evidence type="ECO:0000313" key="8">
    <source>
        <dbReference type="Proteomes" id="UP000434052"/>
    </source>
</evidence>
<proteinExistence type="inferred from homology"/>
<evidence type="ECO:0000313" key="6">
    <source>
        <dbReference type="EMBL" id="QJT10984.1"/>
    </source>
</evidence>
<dbReference type="SUPFAM" id="SSF111369">
    <property type="entry name" value="HlyD-like secretion proteins"/>
    <property type="match status" value="1"/>
</dbReference>
<dbReference type="RefSeq" id="WP_144306898.1">
    <property type="nucleotide sequence ID" value="NZ_CP039543.1"/>
</dbReference>
<dbReference type="InterPro" id="IPR058792">
    <property type="entry name" value="Beta-barrel_RND_2"/>
</dbReference>
<dbReference type="NCBIfam" id="TIGR01730">
    <property type="entry name" value="RND_mfp"/>
    <property type="match status" value="1"/>
</dbReference>
<accession>A0A6P1ZBM2</accession>
<comment type="similarity">
    <text evidence="1">Belongs to the membrane fusion protein (MFP) (TC 8.A.1) family.</text>
</comment>
<evidence type="ECO:0000256" key="2">
    <source>
        <dbReference type="SAM" id="Coils"/>
    </source>
</evidence>
<dbReference type="Gene3D" id="2.40.420.20">
    <property type="match status" value="1"/>
</dbReference>
<keyword evidence="9" id="KW-1185">Reference proteome</keyword>
<dbReference type="Gene3D" id="2.40.30.170">
    <property type="match status" value="1"/>
</dbReference>
<dbReference type="OrthoDB" id="9801814at2"/>
<dbReference type="Gene3D" id="2.40.50.100">
    <property type="match status" value="1"/>
</dbReference>
<organism evidence="7 8">
    <name type="scientific">Oceanidesulfovibrio marinus</name>
    <dbReference type="NCBI Taxonomy" id="370038"/>
    <lineage>
        <taxon>Bacteria</taxon>
        <taxon>Pseudomonadati</taxon>
        <taxon>Thermodesulfobacteriota</taxon>
        <taxon>Desulfovibrionia</taxon>
        <taxon>Desulfovibrionales</taxon>
        <taxon>Desulfovibrionaceae</taxon>
        <taxon>Oceanidesulfovibrio</taxon>
    </lineage>
</organism>
<dbReference type="Proteomes" id="UP000434052">
    <property type="component" value="Unassembled WGS sequence"/>
</dbReference>
<feature type="coiled-coil region" evidence="2">
    <location>
        <begin position="112"/>
        <end position="163"/>
    </location>
</feature>
<gene>
    <name evidence="7" type="ORF">DQK91_18555</name>
    <name evidence="6" type="ORF">E8L03_19615</name>
</gene>
<dbReference type="GO" id="GO:1990281">
    <property type="term" value="C:efflux pump complex"/>
    <property type="evidence" value="ECO:0007669"/>
    <property type="project" value="TreeGrafter"/>
</dbReference>
<dbReference type="GO" id="GO:0015562">
    <property type="term" value="F:efflux transmembrane transporter activity"/>
    <property type="evidence" value="ECO:0007669"/>
    <property type="project" value="TreeGrafter"/>
</dbReference>
<feature type="domain" description="CusB-like beta-barrel" evidence="3">
    <location>
        <begin position="206"/>
        <end position="279"/>
    </location>
</feature>
<feature type="domain" description="Multidrug resistance protein MdtA-like C-terminal permuted SH3" evidence="4">
    <location>
        <begin position="290"/>
        <end position="350"/>
    </location>
</feature>